<dbReference type="InterPro" id="IPR008018">
    <property type="entry name" value="Phage_tail_attach_FII"/>
</dbReference>
<evidence type="ECO:0000313" key="1">
    <source>
        <dbReference type="EMBL" id="ETW10632.1"/>
    </source>
</evidence>
<dbReference type="EMBL" id="AQQW01000036">
    <property type="protein sequence ID" value="ETW10632.1"/>
    <property type="molecule type" value="Genomic_DNA"/>
</dbReference>
<name>W4HCV6_9RHOB</name>
<dbReference type="AlphaFoldDB" id="W4HCV6"/>
<reference evidence="1 2" key="1">
    <citation type="journal article" date="2014" name="Antonie Van Leeuwenhoek">
        <title>Roseivivax atlanticus sp. nov., isolated from surface seawater of the Atlantic Ocean.</title>
        <authorList>
            <person name="Li G."/>
            <person name="Lai Q."/>
            <person name="Liu X."/>
            <person name="Sun F."/>
            <person name="Shao Z."/>
        </authorList>
    </citation>
    <scope>NUCLEOTIDE SEQUENCE [LARGE SCALE GENOMIC DNA]</scope>
    <source>
        <strain evidence="1 2">22II-s10s</strain>
    </source>
</reference>
<evidence type="ECO:0000313" key="2">
    <source>
        <dbReference type="Proteomes" id="UP000019063"/>
    </source>
</evidence>
<organism evidence="1 2">
    <name type="scientific">Roseivivax marinus</name>
    <dbReference type="NCBI Taxonomy" id="1379903"/>
    <lineage>
        <taxon>Bacteria</taxon>
        <taxon>Pseudomonadati</taxon>
        <taxon>Pseudomonadota</taxon>
        <taxon>Alphaproteobacteria</taxon>
        <taxon>Rhodobacterales</taxon>
        <taxon>Roseobacteraceae</taxon>
        <taxon>Roseivivax</taxon>
    </lineage>
</organism>
<accession>W4HCV6</accession>
<dbReference type="Proteomes" id="UP000019063">
    <property type="component" value="Unassembled WGS sequence"/>
</dbReference>
<dbReference type="Pfam" id="PF05354">
    <property type="entry name" value="Phage_attach"/>
    <property type="match status" value="1"/>
</dbReference>
<keyword evidence="2" id="KW-1185">Reference proteome</keyword>
<dbReference type="eggNOG" id="ENOG50334WF">
    <property type="taxonomic scope" value="Bacteria"/>
</dbReference>
<sequence length="101" mass="10877">MDAFAQAVDDMFEEAGLDAILDPDVLARPVKLLPVRTDEFVEIGSLSVQSEGTRYHVRPGDMAGYGKGAILEVAGERRRVQSAPSTPGPRGRKLLLNTVAI</sequence>
<proteinExistence type="predicted"/>
<dbReference type="RefSeq" id="WP_043847583.1">
    <property type="nucleotide sequence ID" value="NZ_AQQW01000036.1"/>
</dbReference>
<protein>
    <submittedName>
        <fullName evidence="1">Uncharacterized protein</fullName>
    </submittedName>
</protein>
<dbReference type="STRING" id="1379903.ATO8_21251"/>
<gene>
    <name evidence="1" type="ORF">ATO8_21251</name>
</gene>
<dbReference type="GO" id="GO:0019068">
    <property type="term" value="P:virion assembly"/>
    <property type="evidence" value="ECO:0007669"/>
    <property type="project" value="InterPro"/>
</dbReference>
<comment type="caution">
    <text evidence="1">The sequence shown here is derived from an EMBL/GenBank/DDBJ whole genome shotgun (WGS) entry which is preliminary data.</text>
</comment>